<evidence type="ECO:0000313" key="3">
    <source>
        <dbReference type="Proteomes" id="UP001216579"/>
    </source>
</evidence>
<protein>
    <recommendedName>
        <fullName evidence="4">DNA-binding protein</fullName>
    </recommendedName>
</protein>
<evidence type="ECO:0008006" key="4">
    <source>
        <dbReference type="Google" id="ProtNLM"/>
    </source>
</evidence>
<accession>A0ABT5ZLN7</accession>
<organism evidence="2 3">
    <name type="scientific">Streptomyces silvisoli</name>
    <dbReference type="NCBI Taxonomy" id="3034235"/>
    <lineage>
        <taxon>Bacteria</taxon>
        <taxon>Bacillati</taxon>
        <taxon>Actinomycetota</taxon>
        <taxon>Actinomycetes</taxon>
        <taxon>Kitasatosporales</taxon>
        <taxon>Streptomycetaceae</taxon>
        <taxon>Streptomyces</taxon>
    </lineage>
</organism>
<comment type="caution">
    <text evidence="2">The sequence shown here is derived from an EMBL/GenBank/DDBJ whole genome shotgun (WGS) entry which is preliminary data.</text>
</comment>
<dbReference type="Proteomes" id="UP001216579">
    <property type="component" value="Unassembled WGS sequence"/>
</dbReference>
<proteinExistence type="predicted"/>
<name>A0ABT5ZLN7_9ACTN</name>
<reference evidence="2 3" key="1">
    <citation type="submission" date="2023-03" db="EMBL/GenBank/DDBJ databases">
        <title>Draft genome sequence of Streptomyces sp. RB6PN23 isolated from peat swamp forest in Thailand.</title>
        <authorList>
            <person name="Klaysubun C."/>
            <person name="Duangmal K."/>
        </authorList>
    </citation>
    <scope>NUCLEOTIDE SEQUENCE [LARGE SCALE GENOMIC DNA]</scope>
    <source>
        <strain evidence="2 3">RB6PN23</strain>
    </source>
</reference>
<evidence type="ECO:0000313" key="2">
    <source>
        <dbReference type="EMBL" id="MDF3290742.1"/>
    </source>
</evidence>
<sequence length="136" mass="14475">MIFGDGGPLVVLTAADCALINRVVLDELARQSRRNGATPARLREIASEVDSAARRFQNSRRSASQVKRLRGTSEPEGAAGLSTVNVAQAAAMLGGISESRVRQMLRSRQLQGWKSPADVWVVDVASVKAACAKKSA</sequence>
<dbReference type="EMBL" id="JARJBC010000009">
    <property type="protein sequence ID" value="MDF3290742.1"/>
    <property type="molecule type" value="Genomic_DNA"/>
</dbReference>
<evidence type="ECO:0000256" key="1">
    <source>
        <dbReference type="SAM" id="MobiDB-lite"/>
    </source>
</evidence>
<dbReference type="RefSeq" id="WP_276094125.1">
    <property type="nucleotide sequence ID" value="NZ_JARJBC010000009.1"/>
</dbReference>
<keyword evidence="3" id="KW-1185">Reference proteome</keyword>
<gene>
    <name evidence="2" type="ORF">P3G67_16120</name>
</gene>
<feature type="region of interest" description="Disordered" evidence="1">
    <location>
        <begin position="56"/>
        <end position="78"/>
    </location>
</feature>